<comment type="function">
    <text evidence="10">Mannosyltransferase that operates in the biosynthetic pathway of dolichol-linked oligosaccharides, the glycan precursors employed in protein asparagine (N)-glycosylation. The assembly of dolichol-linked oligosaccharides begins on the cytosolic side of the endoplasmic reticulum membrane and finishes in its lumen. The sequential addition of sugars to dolichol pyrophosphate produces dolichol-linked oligosaccharides containing fourteen sugars, including two GlcNAcs, nine mannoses and three glucoses. Once assembled, the oligosaccharide is transferred from the lipid to nascent proteins by oligosaccharyltransferases. In the lumen of the endoplasmic reticulum, adds the eighth mannose residue in an alpha-1,6 linkage onto Man(7)GlcNAc(2)-PP-dolichol to produce Man(8)GlcNAc(2)-PP-dolichol.</text>
</comment>
<keyword evidence="16" id="KW-1185">Reference proteome</keyword>
<reference evidence="15 16" key="1">
    <citation type="submission" date="2019-03" db="EMBL/GenBank/DDBJ databases">
        <authorList>
            <person name="Gaulin E."/>
            <person name="Dumas B."/>
        </authorList>
    </citation>
    <scope>NUCLEOTIDE SEQUENCE [LARGE SCALE GENOMIC DNA]</scope>
    <source>
        <strain evidence="15">CBS 568.67</strain>
    </source>
</reference>
<dbReference type="InterPro" id="IPR005599">
    <property type="entry name" value="GPI_mannosylTrfase"/>
</dbReference>
<dbReference type="UniPathway" id="UPA00378"/>
<keyword evidence="7 12" id="KW-0256">Endoplasmic reticulum</keyword>
<feature type="region of interest" description="Disordered" evidence="13">
    <location>
        <begin position="510"/>
        <end position="578"/>
    </location>
</feature>
<name>A0A485KGH2_9STRA</name>
<dbReference type="PANTHER" id="PTHR22760">
    <property type="entry name" value="GLYCOSYLTRANSFERASE"/>
    <property type="match status" value="1"/>
</dbReference>
<feature type="transmembrane region" description="Helical" evidence="12">
    <location>
        <begin position="299"/>
        <end position="319"/>
    </location>
</feature>
<evidence type="ECO:0000313" key="16">
    <source>
        <dbReference type="Proteomes" id="UP000332933"/>
    </source>
</evidence>
<dbReference type="GO" id="GO:0052917">
    <property type="term" value="F:dol-P-Man:Man(7)GlcNAc(2)-PP-Dol alpha-1,6-mannosyltransferase activity"/>
    <property type="evidence" value="ECO:0007669"/>
    <property type="project" value="UniProtKB-EC"/>
</dbReference>
<protein>
    <recommendedName>
        <fullName evidence="12">Mannosyltransferase</fullName>
        <ecNumber evidence="12">2.4.1.-</ecNumber>
    </recommendedName>
</protein>
<feature type="compositionally biased region" description="Basic and acidic residues" evidence="13">
    <location>
        <begin position="542"/>
        <end position="555"/>
    </location>
</feature>
<dbReference type="EMBL" id="CAADRA010000873">
    <property type="protein sequence ID" value="VFT81219.1"/>
    <property type="molecule type" value="Genomic_DNA"/>
</dbReference>
<comment type="subcellular location">
    <subcellularLocation>
        <location evidence="1 12">Endoplasmic reticulum membrane</location>
        <topology evidence="1 12">Multi-pass membrane protein</topology>
    </subcellularLocation>
</comment>
<feature type="transmembrane region" description="Helical" evidence="12">
    <location>
        <begin position="352"/>
        <end position="375"/>
    </location>
</feature>
<keyword evidence="5" id="KW-0808">Transferase</keyword>
<dbReference type="Proteomes" id="UP000332933">
    <property type="component" value="Unassembled WGS sequence"/>
</dbReference>
<feature type="transmembrane region" description="Helical" evidence="12">
    <location>
        <begin position="85"/>
        <end position="102"/>
    </location>
</feature>
<keyword evidence="4 12" id="KW-0328">Glycosyltransferase</keyword>
<evidence type="ECO:0000256" key="1">
    <source>
        <dbReference type="ARBA" id="ARBA00004477"/>
    </source>
</evidence>
<feature type="compositionally biased region" description="Gly residues" evidence="13">
    <location>
        <begin position="564"/>
        <end position="578"/>
    </location>
</feature>
<evidence type="ECO:0000256" key="11">
    <source>
        <dbReference type="ARBA" id="ARBA00048899"/>
    </source>
</evidence>
<evidence type="ECO:0000256" key="9">
    <source>
        <dbReference type="ARBA" id="ARBA00023136"/>
    </source>
</evidence>
<feature type="transmembrane region" description="Helical" evidence="12">
    <location>
        <begin position="136"/>
        <end position="153"/>
    </location>
</feature>
<evidence type="ECO:0000256" key="6">
    <source>
        <dbReference type="ARBA" id="ARBA00022692"/>
    </source>
</evidence>
<evidence type="ECO:0000256" key="13">
    <source>
        <dbReference type="SAM" id="MobiDB-lite"/>
    </source>
</evidence>
<feature type="transmembrane region" description="Helical" evidence="12">
    <location>
        <begin position="114"/>
        <end position="131"/>
    </location>
</feature>
<evidence type="ECO:0000313" key="15">
    <source>
        <dbReference type="EMBL" id="VFT81219.1"/>
    </source>
</evidence>
<comment type="similarity">
    <text evidence="3 12">Belongs to the glycosyltransferase 22 family.</text>
</comment>
<feature type="transmembrane region" description="Helical" evidence="12">
    <location>
        <begin position="58"/>
        <end position="76"/>
    </location>
</feature>
<sequence>MQIEEIVVFAVGLFQVWLSPYAKVEESFNLQACHDLLYHRLNLTQYDHFEFPGVVPRTFLGALPVALLSSPALLFLQPPKPLMQIIVRSSLWALSFLSWRFMKQTIASTYGRDTSVWFSVISVVQFHVVFYMGRTLPNVFALMLVLLAYSFWMKKQPKIVIALLSFSTIVFRGDTAVVFAPVLLSMLLSREISLVMIIVVGLGSTIFALGCTILVDSFFWQRWLWPEGEVLWFNTVLNKSHEWGTYPFHWYFASVFPRIMLATAVFIPLGATSLGTVLSSSKSPAAMVSRLRSTSFFDWATCQYFLPVLVYVILFSFLPHKELRFVLNAVPMLNFVAAMGAVKVWRNRAKNVWPMVLAAGVVVVTLTGSVVFTLASHANYPGACPDGSLIFNPPYAGGEAFSRLHQLGAARQLESVLVHIDVASAMTGVSRFGQQYPAWTYLKTEELNTTDAFRPFDYLLTADPSHPSKQEFIVLDTIAAFDRVDFGKAAIATKPAIYIMARKSVTRLQRTARMSGPPQVSFENLIRTTNMPPPQKGAGSNKGEHTKGKGKDTDAGKGGNHRGTTGGSKGGASGHGGR</sequence>
<feature type="transmembrane region" description="Helical" evidence="12">
    <location>
        <begin position="325"/>
        <end position="345"/>
    </location>
</feature>
<reference evidence="14" key="2">
    <citation type="submission" date="2019-06" db="EMBL/GenBank/DDBJ databases">
        <title>Genomics analysis of Aphanomyces spp. identifies a new class of oomycete effector associated with host adaptation.</title>
        <authorList>
            <person name="Gaulin E."/>
        </authorList>
    </citation>
    <scope>NUCLEOTIDE SEQUENCE</scope>
    <source>
        <strain evidence="14">CBS 578.67</strain>
    </source>
</reference>
<organism evidence="15 16">
    <name type="scientific">Aphanomyces stellatus</name>
    <dbReference type="NCBI Taxonomy" id="120398"/>
    <lineage>
        <taxon>Eukaryota</taxon>
        <taxon>Sar</taxon>
        <taxon>Stramenopiles</taxon>
        <taxon>Oomycota</taxon>
        <taxon>Saprolegniomycetes</taxon>
        <taxon>Saprolegniales</taxon>
        <taxon>Verrucalvaceae</taxon>
        <taxon>Aphanomyces</taxon>
    </lineage>
</organism>
<dbReference type="OrthoDB" id="19039at2759"/>
<keyword evidence="8 12" id="KW-1133">Transmembrane helix</keyword>
<dbReference type="GO" id="GO:0006487">
    <property type="term" value="P:protein N-linked glycosylation"/>
    <property type="evidence" value="ECO:0007669"/>
    <property type="project" value="TreeGrafter"/>
</dbReference>
<keyword evidence="6 12" id="KW-0812">Transmembrane</keyword>
<evidence type="ECO:0000256" key="8">
    <source>
        <dbReference type="ARBA" id="ARBA00022989"/>
    </source>
</evidence>
<comment type="catalytic activity">
    <reaction evidence="11">
        <text>an alpha-D-Man-(1-&gt;2)-alpha-D-Man-(1-&gt;2)-alpha-D-Man-(1-&gt;3)-[alpha-D-Man-(1-&gt;2)-alpha-D-Man-(1-&gt;3)-alpha-D-Man-(1-&gt;6)]-beta-D-Man-(1-&gt;4)-beta-D-GlcNAc-(1-&gt;4)-alpha-D-GlcNAc-diphospho-di-trans,poly-cis-dolichol + a di-trans,poly-cis-dolichyl beta-D-mannosyl phosphate = an alpha-D-Man-(1-&gt;2)-alpha-D-Man-(1-&gt;2)-alpha-D-Man-(1-&gt;3)-[alpha-D-Man-(1-&gt;2)-alpha-D-Man-(1-&gt;3)-[alpha-D-Man-(1-&gt;6)]-alpha-D-Man-(1-&gt;6)]-beta-D-Man-(1-&gt;4)-beta-D-GlcNAc-(1-&gt;4)-alpha-D-GlcNAc-diphospho-di-trans,poly-cis-dolichol + a di-trans,poly-cis-dolichyl phosphate + H(+)</text>
        <dbReference type="Rhea" id="RHEA:29535"/>
        <dbReference type="Rhea" id="RHEA-COMP:19498"/>
        <dbReference type="Rhea" id="RHEA-COMP:19501"/>
        <dbReference type="Rhea" id="RHEA-COMP:19518"/>
        <dbReference type="Rhea" id="RHEA-COMP:19519"/>
        <dbReference type="ChEBI" id="CHEBI:15378"/>
        <dbReference type="ChEBI" id="CHEBI:57683"/>
        <dbReference type="ChEBI" id="CHEBI:58211"/>
        <dbReference type="ChEBI" id="CHEBI:132517"/>
        <dbReference type="ChEBI" id="CHEBI:132519"/>
        <dbReference type="EC" id="2.4.1.260"/>
    </reaction>
    <physiologicalReaction direction="left-to-right" evidence="11">
        <dbReference type="Rhea" id="RHEA:29536"/>
    </physiologicalReaction>
</comment>
<dbReference type="PANTHER" id="PTHR22760:SF1">
    <property type="entry name" value="DOL-P-MAN:MAN(7)GLCNAC(2)-PP-DOL ALPHA-1,6-MANNOSYLTRANSFERASE"/>
    <property type="match status" value="1"/>
</dbReference>
<dbReference type="Pfam" id="PF03901">
    <property type="entry name" value="Glyco_transf_22"/>
    <property type="match status" value="1"/>
</dbReference>
<evidence type="ECO:0000256" key="10">
    <source>
        <dbReference type="ARBA" id="ARBA00044721"/>
    </source>
</evidence>
<keyword evidence="9 12" id="KW-0472">Membrane</keyword>
<evidence type="ECO:0000256" key="5">
    <source>
        <dbReference type="ARBA" id="ARBA00022679"/>
    </source>
</evidence>
<feature type="transmembrane region" description="Helical" evidence="12">
    <location>
        <begin position="255"/>
        <end position="278"/>
    </location>
</feature>
<comment type="pathway">
    <text evidence="2">Protein modification; protein glycosylation.</text>
</comment>
<dbReference type="GO" id="GO:0005789">
    <property type="term" value="C:endoplasmic reticulum membrane"/>
    <property type="evidence" value="ECO:0007669"/>
    <property type="project" value="UniProtKB-SubCell"/>
</dbReference>
<dbReference type="EMBL" id="VJMH01000873">
    <property type="protein sequence ID" value="KAF0714033.1"/>
    <property type="molecule type" value="Genomic_DNA"/>
</dbReference>
<evidence type="ECO:0000256" key="12">
    <source>
        <dbReference type="RuleBase" id="RU363075"/>
    </source>
</evidence>
<gene>
    <name evidence="15" type="primary">Aste57867_4086</name>
    <name evidence="14" type="ORF">As57867_004075</name>
    <name evidence="15" type="ORF">ASTE57867_4086</name>
</gene>
<dbReference type="EC" id="2.4.1.-" evidence="12"/>
<evidence type="ECO:0000256" key="7">
    <source>
        <dbReference type="ARBA" id="ARBA00022824"/>
    </source>
</evidence>
<feature type="transmembrane region" description="Helical" evidence="12">
    <location>
        <begin position="159"/>
        <end position="182"/>
    </location>
</feature>
<dbReference type="AlphaFoldDB" id="A0A485KGH2"/>
<evidence type="ECO:0000256" key="4">
    <source>
        <dbReference type="ARBA" id="ARBA00022676"/>
    </source>
</evidence>
<proteinExistence type="inferred from homology"/>
<feature type="transmembrane region" description="Helical" evidence="12">
    <location>
        <begin position="194"/>
        <end position="215"/>
    </location>
</feature>
<evidence type="ECO:0000256" key="3">
    <source>
        <dbReference type="ARBA" id="ARBA00007063"/>
    </source>
</evidence>
<evidence type="ECO:0000313" key="14">
    <source>
        <dbReference type="EMBL" id="KAF0714033.1"/>
    </source>
</evidence>
<accession>A0A485KGH2</accession>
<evidence type="ECO:0000256" key="2">
    <source>
        <dbReference type="ARBA" id="ARBA00004922"/>
    </source>
</evidence>